<dbReference type="GO" id="GO:0007420">
    <property type="term" value="P:brain development"/>
    <property type="evidence" value="ECO:0007669"/>
    <property type="project" value="InterPro"/>
</dbReference>
<keyword evidence="4" id="KW-0813">Transport</keyword>
<dbReference type="PROSITE" id="PS00213">
    <property type="entry name" value="LIPOCALIN"/>
    <property type="match status" value="1"/>
</dbReference>
<evidence type="ECO:0000256" key="4">
    <source>
        <dbReference type="ARBA" id="ARBA00022448"/>
    </source>
</evidence>
<gene>
    <name evidence="13" type="ORF">SNE40_010464</name>
</gene>
<dbReference type="GO" id="GO:0042246">
    <property type="term" value="P:tissue regeneration"/>
    <property type="evidence" value="ECO:0007669"/>
    <property type="project" value="InterPro"/>
</dbReference>
<name>A0AAN8PUM2_PATCE</name>
<dbReference type="GO" id="GO:0005737">
    <property type="term" value="C:cytoplasm"/>
    <property type="evidence" value="ECO:0007669"/>
    <property type="project" value="TreeGrafter"/>
</dbReference>
<keyword evidence="14" id="KW-1185">Reference proteome</keyword>
<keyword evidence="7" id="KW-0446">Lipid-binding</keyword>
<dbReference type="FunFam" id="2.40.128.20:FF:000003">
    <property type="entry name" value="Apolipoprotein D"/>
    <property type="match status" value="1"/>
</dbReference>
<dbReference type="PIRSF" id="PIRSF036893">
    <property type="entry name" value="Lipocalin_ApoD"/>
    <property type="match status" value="1"/>
</dbReference>
<dbReference type="InterPro" id="IPR000566">
    <property type="entry name" value="Lipocln_cytosolic_FA-bd_dom"/>
</dbReference>
<evidence type="ECO:0000256" key="5">
    <source>
        <dbReference type="ARBA" id="ARBA00022525"/>
    </source>
</evidence>
<keyword evidence="8" id="KW-1015">Disulfide bond</keyword>
<evidence type="ECO:0000256" key="6">
    <source>
        <dbReference type="ARBA" id="ARBA00022729"/>
    </source>
</evidence>
<dbReference type="GO" id="GO:0006869">
    <property type="term" value="P:lipid transport"/>
    <property type="evidence" value="ECO:0007669"/>
    <property type="project" value="InterPro"/>
</dbReference>
<evidence type="ECO:0000256" key="3">
    <source>
        <dbReference type="ARBA" id="ARBA00019890"/>
    </source>
</evidence>
<dbReference type="InterPro" id="IPR002969">
    <property type="entry name" value="ApolipopD"/>
</dbReference>
<dbReference type="GO" id="GO:0005576">
    <property type="term" value="C:extracellular region"/>
    <property type="evidence" value="ECO:0007669"/>
    <property type="project" value="UniProtKB-SubCell"/>
</dbReference>
<keyword evidence="9" id="KW-0325">Glycoprotein</keyword>
<evidence type="ECO:0000256" key="10">
    <source>
        <dbReference type="ARBA" id="ARBA00023283"/>
    </source>
</evidence>
<comment type="similarity">
    <text evidence="2 11">Belongs to the calycin superfamily. Lipocalin family.</text>
</comment>
<evidence type="ECO:0000256" key="1">
    <source>
        <dbReference type="ARBA" id="ARBA00004613"/>
    </source>
</evidence>
<dbReference type="InterPro" id="IPR022271">
    <property type="entry name" value="Lipocalin_ApoD"/>
</dbReference>
<organism evidence="13 14">
    <name type="scientific">Patella caerulea</name>
    <name type="common">Rayed Mediterranean limpet</name>
    <dbReference type="NCBI Taxonomy" id="87958"/>
    <lineage>
        <taxon>Eukaryota</taxon>
        <taxon>Metazoa</taxon>
        <taxon>Spiralia</taxon>
        <taxon>Lophotrochozoa</taxon>
        <taxon>Mollusca</taxon>
        <taxon>Gastropoda</taxon>
        <taxon>Patellogastropoda</taxon>
        <taxon>Patelloidea</taxon>
        <taxon>Patellidae</taxon>
        <taxon>Patella</taxon>
    </lineage>
</organism>
<dbReference type="AlphaFoldDB" id="A0AAN8PUM2"/>
<dbReference type="PRINTS" id="PR00179">
    <property type="entry name" value="LIPOCALIN"/>
</dbReference>
<dbReference type="PANTHER" id="PTHR10612">
    <property type="entry name" value="APOLIPOPROTEIN D"/>
    <property type="match status" value="1"/>
</dbReference>
<dbReference type="InterPro" id="IPR012674">
    <property type="entry name" value="Calycin"/>
</dbReference>
<dbReference type="GO" id="GO:0006629">
    <property type="term" value="P:lipid metabolic process"/>
    <property type="evidence" value="ECO:0007669"/>
    <property type="project" value="TreeGrafter"/>
</dbReference>
<dbReference type="Pfam" id="PF08212">
    <property type="entry name" value="Lipocalin_2"/>
    <property type="match status" value="1"/>
</dbReference>
<evidence type="ECO:0000256" key="11">
    <source>
        <dbReference type="PIRNR" id="PIRNR036893"/>
    </source>
</evidence>
<evidence type="ECO:0000256" key="8">
    <source>
        <dbReference type="ARBA" id="ARBA00023157"/>
    </source>
</evidence>
<dbReference type="SUPFAM" id="SSF50814">
    <property type="entry name" value="Lipocalins"/>
    <property type="match status" value="1"/>
</dbReference>
<comment type="subcellular location">
    <subcellularLocation>
        <location evidence="1">Secreted</location>
    </subcellularLocation>
</comment>
<feature type="domain" description="Lipocalin/cytosolic fatty-acid binding" evidence="12">
    <location>
        <begin position="34"/>
        <end position="179"/>
    </location>
</feature>
<evidence type="ECO:0000259" key="12">
    <source>
        <dbReference type="Pfam" id="PF08212"/>
    </source>
</evidence>
<dbReference type="GO" id="GO:0000302">
    <property type="term" value="P:response to reactive oxygen species"/>
    <property type="evidence" value="ECO:0007669"/>
    <property type="project" value="TreeGrafter"/>
</dbReference>
<keyword evidence="5" id="KW-0964">Secreted</keyword>
<reference evidence="13 14" key="1">
    <citation type="submission" date="2024-01" db="EMBL/GenBank/DDBJ databases">
        <title>The genome of the rayed Mediterranean limpet Patella caerulea (Linnaeus, 1758).</title>
        <authorList>
            <person name="Anh-Thu Weber A."/>
            <person name="Halstead-Nussloch G."/>
        </authorList>
    </citation>
    <scope>NUCLEOTIDE SEQUENCE [LARGE SCALE GENOMIC DNA]</scope>
    <source>
        <strain evidence="13">AATW-2023a</strain>
        <tissue evidence="13">Whole specimen</tissue>
    </source>
</reference>
<comment type="caution">
    <text evidence="13">The sequence shown here is derived from an EMBL/GenBank/DDBJ whole genome shotgun (WGS) entry which is preliminary data.</text>
</comment>
<feature type="signal peptide" evidence="11">
    <location>
        <begin position="1"/>
        <end position="17"/>
    </location>
</feature>
<evidence type="ECO:0000313" key="13">
    <source>
        <dbReference type="EMBL" id="KAK6182879.1"/>
    </source>
</evidence>
<dbReference type="InterPro" id="IPR022272">
    <property type="entry name" value="Lipocalin_CS"/>
</dbReference>
<protein>
    <recommendedName>
        <fullName evidence="3">Apolipoprotein D</fullName>
    </recommendedName>
</protein>
<feature type="chain" id="PRO_5042674950" description="Apolipoprotein D" evidence="11">
    <location>
        <begin position="18"/>
        <end position="184"/>
    </location>
</feature>
<evidence type="ECO:0000256" key="7">
    <source>
        <dbReference type="ARBA" id="ARBA00023121"/>
    </source>
</evidence>
<dbReference type="EMBL" id="JAZGQO010000007">
    <property type="protein sequence ID" value="KAK6182879.1"/>
    <property type="molecule type" value="Genomic_DNA"/>
</dbReference>
<evidence type="ECO:0000256" key="9">
    <source>
        <dbReference type="ARBA" id="ARBA00023180"/>
    </source>
</evidence>
<proteinExistence type="inferred from homology"/>
<dbReference type="GO" id="GO:0008289">
    <property type="term" value="F:lipid binding"/>
    <property type="evidence" value="ECO:0007669"/>
    <property type="project" value="UniProtKB-KW"/>
</dbReference>
<sequence length="184" mass="20499">MEKLIVLVSVCLVTVFAQKFGFGSCPNAKPLAQLDINRYLGKWYEIYKFNSFFEINQECITANYSIKADGHIKVFNRGTTNGKEVSAVGDAYLPNATLPAQLAVRFATGAPYGPYWVLDTDYTNYSVVFSCEALTGLAHAEFAWILSRKNTISAELKQQLFQKFTDNGVDTSALKQTVQTNCSY</sequence>
<keyword evidence="6 11" id="KW-0732">Signal</keyword>
<dbReference type="Gene3D" id="2.40.128.20">
    <property type="match status" value="1"/>
</dbReference>
<keyword evidence="10" id="KW-0873">Pyrrolidone carboxylic acid</keyword>
<accession>A0AAN8PUM2</accession>
<dbReference type="PRINTS" id="PR01219">
    <property type="entry name" value="APOLIPOPROTD"/>
</dbReference>
<dbReference type="PANTHER" id="PTHR10612:SF34">
    <property type="entry name" value="APOLIPOPROTEIN D"/>
    <property type="match status" value="1"/>
</dbReference>
<dbReference type="Proteomes" id="UP001347796">
    <property type="component" value="Unassembled WGS sequence"/>
</dbReference>
<evidence type="ECO:0000256" key="2">
    <source>
        <dbReference type="ARBA" id="ARBA00006889"/>
    </source>
</evidence>
<evidence type="ECO:0000313" key="14">
    <source>
        <dbReference type="Proteomes" id="UP001347796"/>
    </source>
</evidence>
<dbReference type="CDD" id="cd19437">
    <property type="entry name" value="lipocalin_apoD-like"/>
    <property type="match status" value="1"/>
</dbReference>